<dbReference type="InterPro" id="IPR011013">
    <property type="entry name" value="Gal_mutarotase_sf_dom"/>
</dbReference>
<dbReference type="Pfam" id="PF14683">
    <property type="entry name" value="CBM-like"/>
    <property type="match status" value="1"/>
</dbReference>
<dbReference type="Pfam" id="PF09284">
    <property type="entry name" value="RhgB_N"/>
    <property type="match status" value="1"/>
</dbReference>
<dbReference type="PANTHER" id="PTHR36574:SF1">
    <property type="entry name" value="RHAMNOGALACTURONATE LYASE-RELATED"/>
    <property type="match status" value="1"/>
</dbReference>
<dbReference type="InterPro" id="IPR015364">
    <property type="entry name" value="RhgB_N"/>
</dbReference>
<accession>A0ABM7R8C0</accession>
<name>A0ABM7R8C0_9BACT</name>
<dbReference type="Gene3D" id="2.60.120.260">
    <property type="entry name" value="Galactose-binding domain-like"/>
    <property type="match status" value="1"/>
</dbReference>
<gene>
    <name evidence="6" type="ORF">HAHE_00650</name>
</gene>
<feature type="domain" description="Rhamnogalacturonan lyase" evidence="4">
    <location>
        <begin position="370"/>
        <end position="533"/>
    </location>
</feature>
<evidence type="ECO:0000313" key="7">
    <source>
        <dbReference type="Proteomes" id="UP001374893"/>
    </source>
</evidence>
<dbReference type="Proteomes" id="UP001374893">
    <property type="component" value="Chromosome"/>
</dbReference>
<dbReference type="PANTHER" id="PTHR36574">
    <property type="entry name" value="RHAMNOGALACTURONATE LYASE-RELATED"/>
    <property type="match status" value="1"/>
</dbReference>
<dbReference type="SUPFAM" id="SSF49785">
    <property type="entry name" value="Galactose-binding domain-like"/>
    <property type="match status" value="1"/>
</dbReference>
<dbReference type="Pfam" id="PF14686">
    <property type="entry name" value="fn3_3"/>
    <property type="match status" value="1"/>
</dbReference>
<feature type="signal peptide" evidence="2">
    <location>
        <begin position="1"/>
        <end position="20"/>
    </location>
</feature>
<proteinExistence type="predicted"/>
<protein>
    <submittedName>
        <fullName evidence="6">Rhamnogalacturonate lyase</fullName>
    </submittedName>
</protein>
<dbReference type="GO" id="GO:0016829">
    <property type="term" value="F:lyase activity"/>
    <property type="evidence" value="ECO:0007669"/>
    <property type="project" value="UniProtKB-KW"/>
</dbReference>
<feature type="region of interest" description="Disordered" evidence="1">
    <location>
        <begin position="458"/>
        <end position="480"/>
    </location>
</feature>
<dbReference type="SUPFAM" id="SSF74650">
    <property type="entry name" value="Galactose mutarotase-like"/>
    <property type="match status" value="1"/>
</dbReference>
<keyword evidence="7" id="KW-1185">Reference proteome</keyword>
<evidence type="ECO:0000313" key="6">
    <source>
        <dbReference type="EMBL" id="BCX46157.1"/>
    </source>
</evidence>
<feature type="domain" description="Rhamnogalacturonan lyase" evidence="5">
    <location>
        <begin position="294"/>
        <end position="352"/>
    </location>
</feature>
<dbReference type="Gene3D" id="2.60.40.1120">
    <property type="entry name" value="Carboxypeptidase-like, regulatory domain"/>
    <property type="match status" value="1"/>
</dbReference>
<evidence type="ECO:0000259" key="5">
    <source>
        <dbReference type="Pfam" id="PF14686"/>
    </source>
</evidence>
<dbReference type="InterPro" id="IPR014718">
    <property type="entry name" value="GH-type_carb-bd"/>
</dbReference>
<dbReference type="Gene3D" id="2.70.98.10">
    <property type="match status" value="1"/>
</dbReference>
<reference evidence="6 7" key="1">
    <citation type="submission" date="2021-06" db="EMBL/GenBank/DDBJ databases">
        <title>Complete genome of Haloferula helveola possessing various polysaccharide degrading enzymes.</title>
        <authorList>
            <person name="Takami H."/>
            <person name="Huang C."/>
            <person name="Hamasaki K."/>
        </authorList>
    </citation>
    <scope>NUCLEOTIDE SEQUENCE [LARGE SCALE GENOMIC DNA]</scope>
    <source>
        <strain evidence="6 7">CN-1</strain>
    </source>
</reference>
<feature type="compositionally biased region" description="Polar residues" evidence="1">
    <location>
        <begin position="471"/>
        <end position="480"/>
    </location>
</feature>
<keyword evidence="6" id="KW-0456">Lyase</keyword>
<sequence length="541" mass="59899">MLTALGTAGWMLLMSGFASAGDFGVTEENERYTVDTGAGLVFRVLRSNGDIDSIRWKGMELRGRKTSHIASGLGSKGTMVELSRKDDMAVITLKTDSTNGVVEDLTHYYIVRKGENTIYMATHAEKQPRVGELRWIARLKREPFSRIPEPSDVAGNTGAVESQDVFRMPDRTTRSKYYGNQQAKDLSIRGVGGEGIGAFIVYGNRESSSGGPFFRDIQNQSGSELEVYNYMNSGHLQTEPRRSGVLYGPYALCFTDGSAPEYPDMDFVSKLNLKGMVPSDQRGAVHVEDIDGMDERFPYMVAFSNADAQYWAEVRKGEAMCEGMKPGKYEMVIFKGELVVHRDEIVVSAKGTLVIPSIRIDEDPSTDEPVWRIGDWDGTPLEFRNGSKLSLMHPSDPRMEDWMEDNFTVGEDKAANFPACQWAKVNGSREIHFKLSADQLKAHTIRIGITTAHSGGRPKIHVNDWSARNPGPSSQPQSRGMTIGSYRGNNVTYRFDVPAEAFVEGINTVTIWPISGQQARDFLSPGYAFDCLDMLPAGTAN</sequence>
<dbReference type="InterPro" id="IPR016590">
    <property type="entry name" value="Rhamnogalacturonase_B"/>
</dbReference>
<dbReference type="InterPro" id="IPR008979">
    <property type="entry name" value="Galactose-bd-like_sf"/>
</dbReference>
<dbReference type="CDD" id="cd10320">
    <property type="entry name" value="RGL4_N"/>
    <property type="match status" value="1"/>
</dbReference>
<feature type="domain" description="Rhamnogalacturonase B N-terminal" evidence="3">
    <location>
        <begin position="23"/>
        <end position="275"/>
    </location>
</feature>
<evidence type="ECO:0000256" key="2">
    <source>
        <dbReference type="SAM" id="SignalP"/>
    </source>
</evidence>
<dbReference type="InterPro" id="IPR029411">
    <property type="entry name" value="RG-lyase_III"/>
</dbReference>
<dbReference type="InterPro" id="IPR029413">
    <property type="entry name" value="RG-lyase_II"/>
</dbReference>
<dbReference type="CDD" id="cd10317">
    <property type="entry name" value="RGL4_C"/>
    <property type="match status" value="1"/>
</dbReference>
<feature type="chain" id="PRO_5046691270" evidence="2">
    <location>
        <begin position="21"/>
        <end position="541"/>
    </location>
</feature>
<dbReference type="EMBL" id="AP024702">
    <property type="protein sequence ID" value="BCX46157.1"/>
    <property type="molecule type" value="Genomic_DNA"/>
</dbReference>
<evidence type="ECO:0000259" key="3">
    <source>
        <dbReference type="Pfam" id="PF09284"/>
    </source>
</evidence>
<evidence type="ECO:0000256" key="1">
    <source>
        <dbReference type="SAM" id="MobiDB-lite"/>
    </source>
</evidence>
<keyword evidence="2" id="KW-0732">Signal</keyword>
<evidence type="ECO:0000259" key="4">
    <source>
        <dbReference type="Pfam" id="PF14683"/>
    </source>
</evidence>
<organism evidence="6 7">
    <name type="scientific">Haloferula helveola</name>
    <dbReference type="NCBI Taxonomy" id="490095"/>
    <lineage>
        <taxon>Bacteria</taxon>
        <taxon>Pseudomonadati</taxon>
        <taxon>Verrucomicrobiota</taxon>
        <taxon>Verrucomicrobiia</taxon>
        <taxon>Verrucomicrobiales</taxon>
        <taxon>Verrucomicrobiaceae</taxon>
        <taxon>Haloferula</taxon>
    </lineage>
</organism>